<name>A0A7H9BTK8_PARPN</name>
<organism evidence="1 2">
    <name type="scientific">Paracoccus pantotrophus</name>
    <name type="common">Thiosphaera pantotropha</name>
    <dbReference type="NCBI Taxonomy" id="82367"/>
    <lineage>
        <taxon>Bacteria</taxon>
        <taxon>Pseudomonadati</taxon>
        <taxon>Pseudomonadota</taxon>
        <taxon>Alphaproteobacteria</taxon>
        <taxon>Rhodobacterales</taxon>
        <taxon>Paracoccaceae</taxon>
        <taxon>Paracoccus</taxon>
    </lineage>
</organism>
<dbReference type="Proteomes" id="UP000509322">
    <property type="component" value="Chromosome 2"/>
</dbReference>
<sequence>MAWHFLLWMLVTPSVSKTAWEPWWTFALTSGSKPMLSVPLCQRIASSTVSSRSNRPASFRMCLGWSAAKRLPSLSFEMRKVWPAETFQRVVDRS</sequence>
<accession>A0A7H9BTK8</accession>
<dbReference type="AlphaFoldDB" id="A0A7H9BTK8"/>
<dbReference type="RefSeq" id="WP_143091238.1">
    <property type="nucleotide sequence ID" value="NZ_CP038203.1"/>
</dbReference>
<proteinExistence type="predicted"/>
<dbReference type="EMBL" id="CP058690">
    <property type="protein sequence ID" value="QLH14582.1"/>
    <property type="molecule type" value="Genomic_DNA"/>
</dbReference>
<evidence type="ECO:0000313" key="1">
    <source>
        <dbReference type="EMBL" id="QLH14582.1"/>
    </source>
</evidence>
<gene>
    <name evidence="1" type="ORF">HYQ43_09730</name>
</gene>
<protein>
    <submittedName>
        <fullName evidence="1">Uncharacterized protein</fullName>
    </submittedName>
</protein>
<reference evidence="1 2" key="1">
    <citation type="submission" date="2020-07" db="EMBL/GenBank/DDBJ databases">
        <title>The complete genome of Paracoccus pantotrophus ACCC 10489.</title>
        <authorList>
            <person name="Si Y."/>
        </authorList>
    </citation>
    <scope>NUCLEOTIDE SEQUENCE [LARGE SCALE GENOMIC DNA]</scope>
    <source>
        <strain evidence="1 2">ACCC10489</strain>
    </source>
</reference>
<evidence type="ECO:0000313" key="2">
    <source>
        <dbReference type="Proteomes" id="UP000509322"/>
    </source>
</evidence>